<organism evidence="3 4">
    <name type="scientific">Methylobrevis albus</name>
    <dbReference type="NCBI Taxonomy" id="2793297"/>
    <lineage>
        <taxon>Bacteria</taxon>
        <taxon>Pseudomonadati</taxon>
        <taxon>Pseudomonadota</taxon>
        <taxon>Alphaproteobacteria</taxon>
        <taxon>Hyphomicrobiales</taxon>
        <taxon>Pleomorphomonadaceae</taxon>
        <taxon>Methylobrevis</taxon>
    </lineage>
</organism>
<keyword evidence="2" id="KW-0472">Membrane</keyword>
<evidence type="ECO:0000256" key="1">
    <source>
        <dbReference type="SAM" id="MobiDB-lite"/>
    </source>
</evidence>
<protein>
    <submittedName>
        <fullName evidence="3">Uncharacterized protein</fullName>
    </submittedName>
</protein>
<sequence length="110" mass="10817">MTSSRDDRMARPAPPNWLPALAVAGVAALAAVGGGGISDLFGDDPVVIGFAAVGAFVMTLALGIVAIEIAHRAKVRRHDSRGGSGDSGGFGLWGHDSDCGDSGGDGGGGD</sequence>
<feature type="region of interest" description="Disordered" evidence="1">
    <location>
        <begin position="74"/>
        <end position="110"/>
    </location>
</feature>
<proteinExistence type="predicted"/>
<evidence type="ECO:0000313" key="4">
    <source>
        <dbReference type="Proteomes" id="UP000631694"/>
    </source>
</evidence>
<dbReference type="RefSeq" id="WP_197310487.1">
    <property type="nucleotide sequence ID" value="NZ_JADZLT010000043.1"/>
</dbReference>
<accession>A0A931I110</accession>
<reference evidence="3" key="1">
    <citation type="submission" date="2020-12" db="EMBL/GenBank/DDBJ databases">
        <title>Methylobrevis albus sp. nov., isolated from fresh water lack sediment.</title>
        <authorList>
            <person name="Zou Q."/>
        </authorList>
    </citation>
    <scope>NUCLEOTIDE SEQUENCE</scope>
    <source>
        <strain evidence="3">L22</strain>
    </source>
</reference>
<name>A0A931I110_9HYPH</name>
<gene>
    <name evidence="3" type="ORF">I5731_06110</name>
</gene>
<evidence type="ECO:0000256" key="2">
    <source>
        <dbReference type="SAM" id="Phobius"/>
    </source>
</evidence>
<keyword evidence="2" id="KW-0812">Transmembrane</keyword>
<feature type="transmembrane region" description="Helical" evidence="2">
    <location>
        <begin position="46"/>
        <end position="67"/>
    </location>
</feature>
<comment type="caution">
    <text evidence="3">The sequence shown here is derived from an EMBL/GenBank/DDBJ whole genome shotgun (WGS) entry which is preliminary data.</text>
</comment>
<evidence type="ECO:0000313" key="3">
    <source>
        <dbReference type="EMBL" id="MBH0237389.1"/>
    </source>
</evidence>
<feature type="compositionally biased region" description="Gly residues" evidence="1">
    <location>
        <begin position="82"/>
        <end position="92"/>
    </location>
</feature>
<dbReference type="EMBL" id="JADZLT010000043">
    <property type="protein sequence ID" value="MBH0237389.1"/>
    <property type="molecule type" value="Genomic_DNA"/>
</dbReference>
<keyword evidence="2" id="KW-1133">Transmembrane helix</keyword>
<dbReference type="AlphaFoldDB" id="A0A931I110"/>
<feature type="compositionally biased region" description="Gly residues" evidence="1">
    <location>
        <begin position="101"/>
        <end position="110"/>
    </location>
</feature>
<dbReference type="Proteomes" id="UP000631694">
    <property type="component" value="Unassembled WGS sequence"/>
</dbReference>
<keyword evidence="4" id="KW-1185">Reference proteome</keyword>